<dbReference type="AlphaFoldDB" id="A0A5B7FSV3"/>
<organism evidence="2 3">
    <name type="scientific">Portunus trituberculatus</name>
    <name type="common">Swimming crab</name>
    <name type="synonym">Neptunus trituberculatus</name>
    <dbReference type="NCBI Taxonomy" id="210409"/>
    <lineage>
        <taxon>Eukaryota</taxon>
        <taxon>Metazoa</taxon>
        <taxon>Ecdysozoa</taxon>
        <taxon>Arthropoda</taxon>
        <taxon>Crustacea</taxon>
        <taxon>Multicrustacea</taxon>
        <taxon>Malacostraca</taxon>
        <taxon>Eumalacostraca</taxon>
        <taxon>Eucarida</taxon>
        <taxon>Decapoda</taxon>
        <taxon>Pleocyemata</taxon>
        <taxon>Brachyura</taxon>
        <taxon>Eubrachyura</taxon>
        <taxon>Portunoidea</taxon>
        <taxon>Portunidae</taxon>
        <taxon>Portuninae</taxon>
        <taxon>Portunus</taxon>
    </lineage>
</organism>
<evidence type="ECO:0000313" key="2">
    <source>
        <dbReference type="EMBL" id="MPC49592.1"/>
    </source>
</evidence>
<gene>
    <name evidence="2" type="ORF">E2C01_043400</name>
</gene>
<evidence type="ECO:0000313" key="3">
    <source>
        <dbReference type="Proteomes" id="UP000324222"/>
    </source>
</evidence>
<feature type="region of interest" description="Disordered" evidence="1">
    <location>
        <begin position="1"/>
        <end position="47"/>
    </location>
</feature>
<proteinExistence type="predicted"/>
<sequence>MALRLPNRSAEAVGGAPYSPGAPWLAGGDGQAGEDAGRAGGANEGEV</sequence>
<dbReference type="EMBL" id="VSRR010008973">
    <property type="protein sequence ID" value="MPC49592.1"/>
    <property type="molecule type" value="Genomic_DNA"/>
</dbReference>
<feature type="compositionally biased region" description="Gly residues" evidence="1">
    <location>
        <begin position="38"/>
        <end position="47"/>
    </location>
</feature>
<evidence type="ECO:0000256" key="1">
    <source>
        <dbReference type="SAM" id="MobiDB-lite"/>
    </source>
</evidence>
<comment type="caution">
    <text evidence="2">The sequence shown here is derived from an EMBL/GenBank/DDBJ whole genome shotgun (WGS) entry which is preliminary data.</text>
</comment>
<protein>
    <submittedName>
        <fullName evidence="2">Uncharacterized protein</fullName>
    </submittedName>
</protein>
<accession>A0A5B7FSV3</accession>
<keyword evidence="3" id="KW-1185">Reference proteome</keyword>
<reference evidence="2 3" key="1">
    <citation type="submission" date="2019-05" db="EMBL/GenBank/DDBJ databases">
        <title>Another draft genome of Portunus trituberculatus and its Hox gene families provides insights of decapod evolution.</title>
        <authorList>
            <person name="Jeong J.-H."/>
            <person name="Song I."/>
            <person name="Kim S."/>
            <person name="Choi T."/>
            <person name="Kim D."/>
            <person name="Ryu S."/>
            <person name="Kim W."/>
        </authorList>
    </citation>
    <scope>NUCLEOTIDE SEQUENCE [LARGE SCALE GENOMIC DNA]</scope>
    <source>
        <tissue evidence="2">Muscle</tissue>
    </source>
</reference>
<name>A0A5B7FSV3_PORTR</name>
<dbReference type="Proteomes" id="UP000324222">
    <property type="component" value="Unassembled WGS sequence"/>
</dbReference>